<dbReference type="EMBL" id="AATS01000001">
    <property type="protein sequence ID" value="EAU55893.1"/>
    <property type="molecule type" value="Genomic_DNA"/>
</dbReference>
<proteinExistence type="predicted"/>
<dbReference type="HOGENOM" id="CLU_2273964_0_0_0"/>
<keyword evidence="3" id="KW-1185">Reference proteome</keyword>
<protein>
    <submittedName>
        <fullName evidence="2">Uncharacterized protein</fullName>
    </submittedName>
</protein>
<keyword evidence="1" id="KW-1133">Transmembrane helix</keyword>
<dbReference type="AlphaFoldDB" id="Q0F3P8"/>
<feature type="transmembrane region" description="Helical" evidence="1">
    <location>
        <begin position="6"/>
        <end position="24"/>
    </location>
</feature>
<evidence type="ECO:0000313" key="3">
    <source>
        <dbReference type="Proteomes" id="UP000005297"/>
    </source>
</evidence>
<dbReference type="RefSeq" id="WP_009851039.1">
    <property type="nucleotide sequence ID" value="NZ_DS022295.1"/>
</dbReference>
<dbReference type="InParanoid" id="Q0F3P8"/>
<reference evidence="2 3" key="1">
    <citation type="submission" date="2006-09" db="EMBL/GenBank/DDBJ databases">
        <authorList>
            <person name="Emerson D."/>
            <person name="Ferriera S."/>
            <person name="Johnson J."/>
            <person name="Kravitz S."/>
            <person name="Halpern A."/>
            <person name="Remington K."/>
            <person name="Beeson K."/>
            <person name="Tran B."/>
            <person name="Rogers Y.-H."/>
            <person name="Friedman R."/>
            <person name="Venter J.C."/>
        </authorList>
    </citation>
    <scope>NUCLEOTIDE SEQUENCE [LARGE SCALE GENOMIC DNA]</scope>
    <source>
        <strain evidence="2 3">PV-1</strain>
    </source>
</reference>
<evidence type="ECO:0000256" key="1">
    <source>
        <dbReference type="SAM" id="Phobius"/>
    </source>
</evidence>
<keyword evidence="1" id="KW-0472">Membrane</keyword>
<sequence length="102" mass="11812">MNTAIDFFLFLLIGGACWYGYHYRQTWFCMTPYLLWRLCRGRGPGRQLLVFGPTVVGWLLLCHWLNAHEWHATAAGGMLFAMTLGLEAMRSAEERQKERDAL</sequence>
<feature type="transmembrane region" description="Helical" evidence="1">
    <location>
        <begin position="72"/>
        <end position="89"/>
    </location>
</feature>
<keyword evidence="1" id="KW-0812">Transmembrane</keyword>
<dbReference type="STRING" id="314344.AL013_03825"/>
<dbReference type="Proteomes" id="UP000005297">
    <property type="component" value="Unassembled WGS sequence"/>
</dbReference>
<feature type="transmembrane region" description="Helical" evidence="1">
    <location>
        <begin position="45"/>
        <end position="66"/>
    </location>
</feature>
<accession>Q0F3P8</accession>
<comment type="caution">
    <text evidence="2">The sequence shown here is derived from an EMBL/GenBank/DDBJ whole genome shotgun (WGS) entry which is preliminary data.</text>
</comment>
<dbReference type="OrthoDB" id="9899168at2"/>
<organism evidence="2 3">
    <name type="scientific">Mariprofundus ferrooxydans PV-1</name>
    <dbReference type="NCBI Taxonomy" id="314345"/>
    <lineage>
        <taxon>Bacteria</taxon>
        <taxon>Pseudomonadati</taxon>
        <taxon>Pseudomonadota</taxon>
        <taxon>Candidatius Mariprofundia</taxon>
        <taxon>Mariprofundales</taxon>
        <taxon>Mariprofundaceae</taxon>
        <taxon>Mariprofundus</taxon>
    </lineage>
</organism>
<gene>
    <name evidence="2" type="ORF">SPV1_03713</name>
</gene>
<evidence type="ECO:0000313" key="2">
    <source>
        <dbReference type="EMBL" id="EAU55893.1"/>
    </source>
</evidence>
<name>Q0F3P8_9PROT</name>